<feature type="signal peptide" evidence="1">
    <location>
        <begin position="1"/>
        <end position="18"/>
    </location>
</feature>
<organism evidence="2 3">
    <name type="scientific">Trifolium medium</name>
    <dbReference type="NCBI Taxonomy" id="97028"/>
    <lineage>
        <taxon>Eukaryota</taxon>
        <taxon>Viridiplantae</taxon>
        <taxon>Streptophyta</taxon>
        <taxon>Embryophyta</taxon>
        <taxon>Tracheophyta</taxon>
        <taxon>Spermatophyta</taxon>
        <taxon>Magnoliopsida</taxon>
        <taxon>eudicotyledons</taxon>
        <taxon>Gunneridae</taxon>
        <taxon>Pentapetalae</taxon>
        <taxon>rosids</taxon>
        <taxon>fabids</taxon>
        <taxon>Fabales</taxon>
        <taxon>Fabaceae</taxon>
        <taxon>Papilionoideae</taxon>
        <taxon>50 kb inversion clade</taxon>
        <taxon>NPAAA clade</taxon>
        <taxon>Hologalegina</taxon>
        <taxon>IRL clade</taxon>
        <taxon>Trifolieae</taxon>
        <taxon>Trifolium</taxon>
    </lineage>
</organism>
<comment type="caution">
    <text evidence="2">The sequence shown here is derived from an EMBL/GenBank/DDBJ whole genome shotgun (WGS) entry which is preliminary data.</text>
</comment>
<dbReference type="EMBL" id="LXQA010013369">
    <property type="protein sequence ID" value="MCH88031.1"/>
    <property type="molecule type" value="Genomic_DNA"/>
</dbReference>
<sequence>MASLFLSSIVIFLSAVSAIEFVFPTGEPVIPVHAFHKTSNRVVPTGEPVSVPLHVYRLSEPVIPPKPSHVLPTGESVPVHSFPTNVPLPPTSHHVLPTGDTVPVPAIPQSTMPLFPHNCFPSAREIRF</sequence>
<dbReference type="Proteomes" id="UP000265520">
    <property type="component" value="Unassembled WGS sequence"/>
</dbReference>
<proteinExistence type="predicted"/>
<evidence type="ECO:0000313" key="3">
    <source>
        <dbReference type="Proteomes" id="UP000265520"/>
    </source>
</evidence>
<keyword evidence="1" id="KW-0732">Signal</keyword>
<accession>A0A392MKY9</accession>
<gene>
    <name evidence="2" type="ORF">A2U01_0008912</name>
</gene>
<feature type="chain" id="PRO_5017336099" evidence="1">
    <location>
        <begin position="19"/>
        <end position="128"/>
    </location>
</feature>
<name>A0A392MKY9_9FABA</name>
<dbReference type="AlphaFoldDB" id="A0A392MKY9"/>
<reference evidence="2 3" key="1">
    <citation type="journal article" date="2018" name="Front. Plant Sci.">
        <title>Red Clover (Trifolium pratense) and Zigzag Clover (T. medium) - A Picture of Genomic Similarities and Differences.</title>
        <authorList>
            <person name="Dluhosova J."/>
            <person name="Istvanek J."/>
            <person name="Nedelnik J."/>
            <person name="Repkova J."/>
        </authorList>
    </citation>
    <scope>NUCLEOTIDE SEQUENCE [LARGE SCALE GENOMIC DNA]</scope>
    <source>
        <strain evidence="3">cv. 10/8</strain>
        <tissue evidence="2">Leaf</tissue>
    </source>
</reference>
<evidence type="ECO:0000313" key="2">
    <source>
        <dbReference type="EMBL" id="MCH88031.1"/>
    </source>
</evidence>
<protein>
    <submittedName>
        <fullName evidence="2">Uncharacterized protein</fullName>
    </submittedName>
</protein>
<evidence type="ECO:0000256" key="1">
    <source>
        <dbReference type="SAM" id="SignalP"/>
    </source>
</evidence>
<keyword evidence="3" id="KW-1185">Reference proteome</keyword>